<sequence>MFGGQNMQQMMKQAKKMQKQMEDEQAAISKTDYVGHAPSDLVLATFNGDRELKDLQIKADIVDPEDVDGLADMVLVAVNDGLKQIEQDQQKRLGQFAPKGMF</sequence>
<keyword evidence="5" id="KW-1185">Reference proteome</keyword>
<dbReference type="EMBL" id="FMAO01000008">
    <property type="protein sequence ID" value="SCC00965.1"/>
    <property type="molecule type" value="Genomic_DNA"/>
</dbReference>
<evidence type="ECO:0000313" key="4">
    <source>
        <dbReference type="EMBL" id="SCC00965.1"/>
    </source>
</evidence>
<dbReference type="InterPro" id="IPR036894">
    <property type="entry name" value="YbaB-like_sf"/>
</dbReference>
<comment type="similarity">
    <text evidence="2">Belongs to the YbaB/EbfC family.</text>
</comment>
<dbReference type="SUPFAM" id="SSF82607">
    <property type="entry name" value="YbaB-like"/>
    <property type="match status" value="1"/>
</dbReference>
<reference evidence="5" key="1">
    <citation type="submission" date="2016-08" db="EMBL/GenBank/DDBJ databases">
        <authorList>
            <person name="Varghese N."/>
            <person name="Submissions Spin"/>
        </authorList>
    </citation>
    <scope>NUCLEOTIDE SEQUENCE [LARGE SCALE GENOMIC DNA]</scope>
    <source>
        <strain evidence="5">R-53094</strain>
    </source>
</reference>
<organism evidence="4 5">
    <name type="scientific">Weissella bombi</name>
    <dbReference type="NCBI Taxonomy" id="1505725"/>
    <lineage>
        <taxon>Bacteria</taxon>
        <taxon>Bacillati</taxon>
        <taxon>Bacillota</taxon>
        <taxon>Bacilli</taxon>
        <taxon>Lactobacillales</taxon>
        <taxon>Lactobacillaceae</taxon>
        <taxon>Weissella</taxon>
    </lineage>
</organism>
<dbReference type="GO" id="GO:0003677">
    <property type="term" value="F:DNA binding"/>
    <property type="evidence" value="ECO:0007669"/>
    <property type="project" value="UniProtKB-UniRule"/>
</dbReference>
<dbReference type="GO" id="GO:0005829">
    <property type="term" value="C:cytosol"/>
    <property type="evidence" value="ECO:0007669"/>
    <property type="project" value="TreeGrafter"/>
</dbReference>
<dbReference type="STRING" id="1505725.GA0061074_10849"/>
<evidence type="ECO:0000313" key="5">
    <source>
        <dbReference type="Proteomes" id="UP000199268"/>
    </source>
</evidence>
<dbReference type="PANTHER" id="PTHR33449:SF1">
    <property type="entry name" value="NUCLEOID-ASSOCIATED PROTEIN YBAB"/>
    <property type="match status" value="1"/>
</dbReference>
<evidence type="ECO:0000256" key="1">
    <source>
        <dbReference type="ARBA" id="ARBA00023125"/>
    </source>
</evidence>
<dbReference type="OrthoDB" id="9795263at2"/>
<dbReference type="PIRSF" id="PIRSF004555">
    <property type="entry name" value="UCP004555"/>
    <property type="match status" value="1"/>
</dbReference>
<feature type="region of interest" description="Disordered" evidence="3">
    <location>
        <begin position="1"/>
        <end position="24"/>
    </location>
</feature>
<dbReference type="PANTHER" id="PTHR33449">
    <property type="entry name" value="NUCLEOID-ASSOCIATED PROTEIN YBAB"/>
    <property type="match status" value="1"/>
</dbReference>
<evidence type="ECO:0000256" key="3">
    <source>
        <dbReference type="SAM" id="MobiDB-lite"/>
    </source>
</evidence>
<dbReference type="HAMAP" id="MF_00274">
    <property type="entry name" value="DNA_YbaB_EbfC"/>
    <property type="match status" value="1"/>
</dbReference>
<gene>
    <name evidence="4" type="ORF">GA0061074_10849</name>
</gene>
<evidence type="ECO:0000256" key="2">
    <source>
        <dbReference type="HAMAP-Rule" id="MF_00274"/>
    </source>
</evidence>
<accession>A0A1C4B264</accession>
<dbReference type="GO" id="GO:0043590">
    <property type="term" value="C:bacterial nucleoid"/>
    <property type="evidence" value="ECO:0007669"/>
    <property type="project" value="UniProtKB-UniRule"/>
</dbReference>
<name>A0A1C4B264_9LACO</name>
<keyword evidence="2" id="KW-0963">Cytoplasm</keyword>
<comment type="function">
    <text evidence="2">Binds to DNA and alters its conformation. May be involved in regulation of gene expression, nucleoid organization and DNA protection.</text>
</comment>
<comment type="subcellular location">
    <subcellularLocation>
        <location evidence="2">Cytoplasm</location>
        <location evidence="2">Nucleoid</location>
    </subcellularLocation>
</comment>
<keyword evidence="1 2" id="KW-0238">DNA-binding</keyword>
<dbReference type="Pfam" id="PF02575">
    <property type="entry name" value="YbaB_DNA_bd"/>
    <property type="match status" value="1"/>
</dbReference>
<dbReference type="Gene3D" id="3.30.1310.10">
    <property type="entry name" value="Nucleoid-associated protein YbaB-like domain"/>
    <property type="match status" value="1"/>
</dbReference>
<protein>
    <recommendedName>
        <fullName evidence="2">Nucleoid-associated protein GA0061074_10849</fullName>
    </recommendedName>
</protein>
<dbReference type="AlphaFoldDB" id="A0A1C4B264"/>
<dbReference type="NCBIfam" id="TIGR00103">
    <property type="entry name" value="DNA_YbaB_EbfC"/>
    <property type="match status" value="1"/>
</dbReference>
<proteinExistence type="inferred from homology"/>
<dbReference type="InterPro" id="IPR004401">
    <property type="entry name" value="YbaB/EbfC"/>
</dbReference>
<dbReference type="RefSeq" id="WP_092462929.1">
    <property type="nucleotide sequence ID" value="NZ_BJEE01000001.1"/>
</dbReference>
<dbReference type="Proteomes" id="UP000199268">
    <property type="component" value="Unassembled WGS sequence"/>
</dbReference>
<comment type="subunit">
    <text evidence="2">Homodimer.</text>
</comment>